<evidence type="ECO:0000256" key="1">
    <source>
        <dbReference type="SAM" id="MobiDB-lite"/>
    </source>
</evidence>
<keyword evidence="2" id="KW-0732">Signal</keyword>
<feature type="compositionally biased region" description="Polar residues" evidence="1">
    <location>
        <begin position="22"/>
        <end position="44"/>
    </location>
</feature>
<proteinExistence type="predicted"/>
<comment type="caution">
    <text evidence="4">The sequence shown here is derived from an EMBL/GenBank/DDBJ whole genome shotgun (WGS) entry which is preliminary data.</text>
</comment>
<feature type="signal peptide" evidence="2">
    <location>
        <begin position="1"/>
        <end position="20"/>
    </location>
</feature>
<dbReference type="PROSITE" id="PS51257">
    <property type="entry name" value="PROKAR_LIPOPROTEIN"/>
    <property type="match status" value="1"/>
</dbReference>
<organism evidence="4 5">
    <name type="scientific">Tetragenococcus muriaticus 3MR10-3</name>
    <dbReference type="NCBI Taxonomy" id="1302648"/>
    <lineage>
        <taxon>Bacteria</taxon>
        <taxon>Bacillati</taxon>
        <taxon>Bacillota</taxon>
        <taxon>Bacilli</taxon>
        <taxon>Lactobacillales</taxon>
        <taxon>Enterococcaceae</taxon>
        <taxon>Tetragenococcus</taxon>
    </lineage>
</organism>
<dbReference type="Pfam" id="PF07563">
    <property type="entry name" value="DUF1541"/>
    <property type="match status" value="1"/>
</dbReference>
<feature type="region of interest" description="Disordered" evidence="1">
    <location>
        <begin position="22"/>
        <end position="55"/>
    </location>
</feature>
<sequence>MKLKSLSFITLLSTVFLLGACSNNEDTTEGQNSSTASTEMSEMQDSSDHMEGMQGQNAEITGIHEGPAYMINFEPNDGSKEFVNHKWVTEDELSPVDQ</sequence>
<accession>A0A091C2P4</accession>
<dbReference type="Proteomes" id="UP000029381">
    <property type="component" value="Unassembled WGS sequence"/>
</dbReference>
<dbReference type="InterPro" id="IPR011438">
    <property type="entry name" value="DUF1541"/>
</dbReference>
<evidence type="ECO:0000256" key="2">
    <source>
        <dbReference type="SAM" id="SignalP"/>
    </source>
</evidence>
<dbReference type="RefSeq" id="WP_028789461.1">
    <property type="nucleotide sequence ID" value="NZ_JPVT01000122.1"/>
</dbReference>
<dbReference type="EMBL" id="JPVT01000122">
    <property type="protein sequence ID" value="KFN90955.1"/>
    <property type="molecule type" value="Genomic_DNA"/>
</dbReference>
<feature type="chain" id="PRO_5038423337" description="DUF1541 domain-containing protein" evidence="2">
    <location>
        <begin position="21"/>
        <end position="98"/>
    </location>
</feature>
<dbReference type="AlphaFoldDB" id="A0A091C2P4"/>
<reference evidence="4 5" key="1">
    <citation type="submission" date="2014-08" db="EMBL/GenBank/DDBJ databases">
        <title>Genome sequence of Tetragenococcus muriaticus.</title>
        <authorList>
            <person name="Chuea-nongthon C."/>
            <person name="Rodtong S."/>
            <person name="Yongsawatdigul J."/>
            <person name="Steele J.L."/>
            <person name="Liu X.-y."/>
            <person name="Speers J."/>
            <person name="Glasner J.D."/>
            <person name="Neeno-Eckwall E.C."/>
        </authorList>
    </citation>
    <scope>NUCLEOTIDE SEQUENCE [LARGE SCALE GENOMIC DNA]</scope>
    <source>
        <strain evidence="4 5">3MR10-3</strain>
    </source>
</reference>
<keyword evidence="5" id="KW-1185">Reference proteome</keyword>
<evidence type="ECO:0000313" key="5">
    <source>
        <dbReference type="Proteomes" id="UP000029381"/>
    </source>
</evidence>
<feature type="domain" description="DUF1541" evidence="3">
    <location>
        <begin position="47"/>
        <end position="90"/>
    </location>
</feature>
<dbReference type="PATRIC" id="fig|1302648.3.peg.1198"/>
<name>A0A091C2P4_9ENTE</name>
<evidence type="ECO:0000313" key="4">
    <source>
        <dbReference type="EMBL" id="KFN90955.1"/>
    </source>
</evidence>
<dbReference type="Gene3D" id="2.30.30.1130">
    <property type="match status" value="1"/>
</dbReference>
<gene>
    <name evidence="4" type="ORF">TMU3MR103_1231</name>
</gene>
<protein>
    <recommendedName>
        <fullName evidence="3">DUF1541 domain-containing protein</fullName>
    </recommendedName>
</protein>
<evidence type="ECO:0000259" key="3">
    <source>
        <dbReference type="Pfam" id="PF07563"/>
    </source>
</evidence>